<accession>A0ABT5UFF9</accession>
<dbReference type="EMBL" id="JAPMOU010000051">
    <property type="protein sequence ID" value="MDE1465083.1"/>
    <property type="molecule type" value="Genomic_DNA"/>
</dbReference>
<sequence>MTNKSYVIRKLAFHYNDECSYAHCAGGIEAYFQDKEEATQRYKALECKAFRNEDLFDLEQLHPCGDGDEETWLALNNYFVESFGEPFLEPDDEGNYDFYHDVEIYIPDHATDDQIWTIREMTGIRFHELAEFDRPEPVFYTIWLPTQNEYYGYDEEAPRFFNSYDYALRVVKNSSYLFNEDIVLKGELEDLSNQPILLEALISKHSGLSRTKRSKNLKIKKDGETLVVVNDLLKQPLFEIKEYSIEDAKKIDHSMYEEM</sequence>
<dbReference type="Proteomes" id="UP001528823">
    <property type="component" value="Unassembled WGS sequence"/>
</dbReference>
<proteinExistence type="predicted"/>
<dbReference type="RefSeq" id="WP_274691394.1">
    <property type="nucleotide sequence ID" value="NZ_JAPMOU010000051.1"/>
</dbReference>
<organism evidence="1 2">
    <name type="scientific">Spartinivicinus poritis</name>
    <dbReference type="NCBI Taxonomy" id="2994640"/>
    <lineage>
        <taxon>Bacteria</taxon>
        <taxon>Pseudomonadati</taxon>
        <taxon>Pseudomonadota</taxon>
        <taxon>Gammaproteobacteria</taxon>
        <taxon>Oceanospirillales</taxon>
        <taxon>Zooshikellaceae</taxon>
        <taxon>Spartinivicinus</taxon>
    </lineage>
</organism>
<keyword evidence="2" id="KW-1185">Reference proteome</keyword>
<name>A0ABT5UFF9_9GAMM</name>
<comment type="caution">
    <text evidence="1">The sequence shown here is derived from an EMBL/GenBank/DDBJ whole genome shotgun (WGS) entry which is preliminary data.</text>
</comment>
<gene>
    <name evidence="1" type="ORF">ORQ98_24275</name>
</gene>
<evidence type="ECO:0000313" key="1">
    <source>
        <dbReference type="EMBL" id="MDE1465083.1"/>
    </source>
</evidence>
<reference evidence="1 2" key="1">
    <citation type="submission" date="2022-11" db="EMBL/GenBank/DDBJ databases">
        <title>Spartinivicinus poritis sp. nov., isolated from scleractinian coral Porites lutea.</title>
        <authorList>
            <person name="Zhang G."/>
            <person name="Cai L."/>
            <person name="Wei Q."/>
        </authorList>
    </citation>
    <scope>NUCLEOTIDE SEQUENCE [LARGE SCALE GENOMIC DNA]</scope>
    <source>
        <strain evidence="1 2">A2-2</strain>
    </source>
</reference>
<protein>
    <submittedName>
        <fullName evidence="1">Uncharacterized protein</fullName>
    </submittedName>
</protein>
<evidence type="ECO:0000313" key="2">
    <source>
        <dbReference type="Proteomes" id="UP001528823"/>
    </source>
</evidence>